<keyword evidence="4" id="KW-1185">Reference proteome</keyword>
<sequence length="159" mass="18378">MPPKRRRVSESSQTKEDDGNKGNSSSGPRPHDKFWYSDGSIVLATDVHLYRVHRSMLAQYSKVLSDIFEMPTGDSNADCWEDVPIVRMVGDTDDEVQFLLKALYHRNFQNTLHDLEIPVISSLLSISTKYDFHDIREEVLHFLESIFPSTLKDFEESRK</sequence>
<dbReference type="InterPro" id="IPR011333">
    <property type="entry name" value="SKP1/BTB/POZ_sf"/>
</dbReference>
<dbReference type="Pfam" id="PF00651">
    <property type="entry name" value="BTB"/>
    <property type="match status" value="1"/>
</dbReference>
<dbReference type="InParanoid" id="A0A0H2R603"/>
<feature type="non-terminal residue" evidence="3">
    <location>
        <position position="159"/>
    </location>
</feature>
<dbReference type="PROSITE" id="PS50097">
    <property type="entry name" value="BTB"/>
    <property type="match status" value="1"/>
</dbReference>
<gene>
    <name evidence="3" type="ORF">SCHPADRAFT_836987</name>
</gene>
<dbReference type="EMBL" id="KQ086153">
    <property type="protein sequence ID" value="KLO07220.1"/>
    <property type="molecule type" value="Genomic_DNA"/>
</dbReference>
<proteinExistence type="predicted"/>
<dbReference type="Proteomes" id="UP000053477">
    <property type="component" value="Unassembled WGS sequence"/>
</dbReference>
<evidence type="ECO:0000259" key="2">
    <source>
        <dbReference type="PROSITE" id="PS50097"/>
    </source>
</evidence>
<dbReference type="Gene3D" id="3.30.710.10">
    <property type="entry name" value="Potassium Channel Kv1.1, Chain A"/>
    <property type="match status" value="1"/>
</dbReference>
<feature type="region of interest" description="Disordered" evidence="1">
    <location>
        <begin position="1"/>
        <end position="31"/>
    </location>
</feature>
<evidence type="ECO:0000313" key="3">
    <source>
        <dbReference type="EMBL" id="KLO07220.1"/>
    </source>
</evidence>
<protein>
    <recommendedName>
        <fullName evidence="2">BTB domain-containing protein</fullName>
    </recommendedName>
</protein>
<dbReference type="OrthoDB" id="3027208at2759"/>
<evidence type="ECO:0000313" key="4">
    <source>
        <dbReference type="Proteomes" id="UP000053477"/>
    </source>
</evidence>
<reference evidence="3 4" key="1">
    <citation type="submission" date="2015-04" db="EMBL/GenBank/DDBJ databases">
        <title>Complete genome sequence of Schizopora paradoxa KUC8140, a cosmopolitan wood degrader in East Asia.</title>
        <authorList>
            <consortium name="DOE Joint Genome Institute"/>
            <person name="Min B."/>
            <person name="Park H."/>
            <person name="Jang Y."/>
            <person name="Kim J.-J."/>
            <person name="Kim K.H."/>
            <person name="Pangilinan J."/>
            <person name="Lipzen A."/>
            <person name="Riley R."/>
            <person name="Grigoriev I.V."/>
            <person name="Spatafora J.W."/>
            <person name="Choi I.-G."/>
        </authorList>
    </citation>
    <scope>NUCLEOTIDE SEQUENCE [LARGE SCALE GENOMIC DNA]</scope>
    <source>
        <strain evidence="3 4">KUC8140</strain>
    </source>
</reference>
<evidence type="ECO:0000256" key="1">
    <source>
        <dbReference type="SAM" id="MobiDB-lite"/>
    </source>
</evidence>
<dbReference type="InterPro" id="IPR000210">
    <property type="entry name" value="BTB/POZ_dom"/>
</dbReference>
<dbReference type="AlphaFoldDB" id="A0A0H2R603"/>
<name>A0A0H2R603_9AGAM</name>
<dbReference type="SUPFAM" id="SSF54695">
    <property type="entry name" value="POZ domain"/>
    <property type="match status" value="1"/>
</dbReference>
<accession>A0A0H2R603</accession>
<feature type="domain" description="BTB" evidence="2">
    <location>
        <begin position="37"/>
        <end position="112"/>
    </location>
</feature>
<organism evidence="3 4">
    <name type="scientific">Schizopora paradoxa</name>
    <dbReference type="NCBI Taxonomy" id="27342"/>
    <lineage>
        <taxon>Eukaryota</taxon>
        <taxon>Fungi</taxon>
        <taxon>Dikarya</taxon>
        <taxon>Basidiomycota</taxon>
        <taxon>Agaricomycotina</taxon>
        <taxon>Agaricomycetes</taxon>
        <taxon>Hymenochaetales</taxon>
        <taxon>Schizoporaceae</taxon>
        <taxon>Schizopora</taxon>
    </lineage>
</organism>